<evidence type="ECO:0000313" key="23">
    <source>
        <dbReference type="Proteomes" id="UP000494165"/>
    </source>
</evidence>
<dbReference type="Proteomes" id="UP000494165">
    <property type="component" value="Unassembled WGS sequence"/>
</dbReference>
<evidence type="ECO:0000259" key="20">
    <source>
        <dbReference type="SMART" id="SM00305"/>
    </source>
</evidence>
<evidence type="ECO:0000256" key="12">
    <source>
        <dbReference type="ARBA" id="ARBA00022837"/>
    </source>
</evidence>
<dbReference type="GO" id="GO:0005789">
    <property type="term" value="C:endoplasmic reticulum membrane"/>
    <property type="evidence" value="ECO:0007669"/>
    <property type="project" value="UniProtKB-SubCell"/>
</dbReference>
<evidence type="ECO:0000256" key="10">
    <source>
        <dbReference type="ARBA" id="ARBA00022801"/>
    </source>
</evidence>
<keyword evidence="16" id="KW-0504">Morphogen</keyword>
<evidence type="ECO:0000256" key="16">
    <source>
        <dbReference type="ARBA" id="ARBA00023301"/>
    </source>
</evidence>
<evidence type="ECO:0000256" key="8">
    <source>
        <dbReference type="ARBA" id="ARBA00022723"/>
    </source>
</evidence>
<keyword evidence="4 19" id="KW-1003">Cell membrane</keyword>
<dbReference type="InterPro" id="IPR006141">
    <property type="entry name" value="Intein_N"/>
</dbReference>
<dbReference type="GO" id="GO:0016540">
    <property type="term" value="P:protein autoprocessing"/>
    <property type="evidence" value="ECO:0007669"/>
    <property type="project" value="InterPro"/>
</dbReference>
<dbReference type="AlphaFoldDB" id="A0A8S1CJ81"/>
<keyword evidence="19" id="KW-0256">Endoplasmic reticulum</keyword>
<dbReference type="CDD" id="cd00081">
    <property type="entry name" value="Hint"/>
    <property type="match status" value="1"/>
</dbReference>
<dbReference type="GO" id="GO:0008233">
    <property type="term" value="F:peptidase activity"/>
    <property type="evidence" value="ECO:0007669"/>
    <property type="project" value="UniProtKB-UniRule"/>
</dbReference>
<keyword evidence="13 19" id="KW-0472">Membrane</keyword>
<dbReference type="GO" id="GO:0000139">
    <property type="term" value="C:Golgi membrane"/>
    <property type="evidence" value="ECO:0007669"/>
    <property type="project" value="UniProtKB-SubCell"/>
</dbReference>
<dbReference type="GO" id="GO:0007367">
    <property type="term" value="P:segment polarity determination"/>
    <property type="evidence" value="ECO:0007669"/>
    <property type="project" value="UniProtKB-KW"/>
</dbReference>
<evidence type="ECO:0000256" key="9">
    <source>
        <dbReference type="ARBA" id="ARBA00022729"/>
    </source>
</evidence>
<feature type="domain" description="Hint" evidence="21">
    <location>
        <begin position="185"/>
        <end position="287"/>
    </location>
</feature>
<gene>
    <name evidence="22" type="ORF">CLODIP_2_CD06093</name>
</gene>
<dbReference type="InterPro" id="IPR050387">
    <property type="entry name" value="Hedgehog_Signaling"/>
</dbReference>
<dbReference type="SMART" id="SM00306">
    <property type="entry name" value="HintN"/>
    <property type="match status" value="1"/>
</dbReference>
<evidence type="ECO:0000259" key="21">
    <source>
        <dbReference type="SMART" id="SM00306"/>
    </source>
</evidence>
<evidence type="ECO:0000256" key="14">
    <source>
        <dbReference type="ARBA" id="ARBA00023139"/>
    </source>
</evidence>
<comment type="caution">
    <text evidence="22">The sequence shown here is derived from an EMBL/GenBank/DDBJ whole genome shotgun (WGS) entry which is preliminary data.</text>
</comment>
<keyword evidence="15" id="KW-0449">Lipoprotein</keyword>
<dbReference type="SUPFAM" id="SSF51294">
    <property type="entry name" value="Hedgehog/intein (Hint) domain"/>
    <property type="match status" value="1"/>
</dbReference>
<name>A0A8S1CJ81_9INSE</name>
<evidence type="ECO:0000256" key="7">
    <source>
        <dbReference type="ARBA" id="ARBA00022716"/>
    </source>
</evidence>
<dbReference type="InterPro" id="IPR000320">
    <property type="entry name" value="Hedgehog_signalling_dom"/>
</dbReference>
<dbReference type="PRINTS" id="PR00632">
    <property type="entry name" value="SONICHHOG"/>
</dbReference>
<dbReference type="GO" id="GO:0005113">
    <property type="term" value="F:patched binding"/>
    <property type="evidence" value="ECO:0007669"/>
    <property type="project" value="TreeGrafter"/>
</dbReference>
<keyword evidence="19" id="KW-0333">Golgi apparatus</keyword>
<evidence type="ECO:0000256" key="2">
    <source>
        <dbReference type="ARBA" id="ARBA00010649"/>
    </source>
</evidence>
<evidence type="ECO:0000256" key="1">
    <source>
        <dbReference type="ARBA" id="ARBA00004496"/>
    </source>
</evidence>
<dbReference type="PANTHER" id="PTHR11889">
    <property type="entry name" value="HEDGEHOG"/>
    <property type="match status" value="1"/>
</dbReference>
<dbReference type="GO" id="GO:0016740">
    <property type="term" value="F:transferase activity"/>
    <property type="evidence" value="ECO:0007669"/>
    <property type="project" value="UniProtKB-KW"/>
</dbReference>
<keyword evidence="12" id="KW-0106">Calcium</keyword>
<dbReference type="GO" id="GO:0048731">
    <property type="term" value="P:system development"/>
    <property type="evidence" value="ECO:0007669"/>
    <property type="project" value="UniProtKB-ARBA"/>
</dbReference>
<keyword evidence="14" id="KW-0564">Palmitate</keyword>
<evidence type="ECO:0000313" key="22">
    <source>
        <dbReference type="EMBL" id="CAB3365319.1"/>
    </source>
</evidence>
<dbReference type="GO" id="GO:0009653">
    <property type="term" value="P:anatomical structure morphogenesis"/>
    <property type="evidence" value="ECO:0007669"/>
    <property type="project" value="UniProtKB-KW"/>
</dbReference>
<dbReference type="InterPro" id="IPR001767">
    <property type="entry name" value="Hedgehog_Hint"/>
</dbReference>
<dbReference type="FunFam" id="3.30.1380.10:FF:000001">
    <property type="entry name" value="Indian hedgehog"/>
    <property type="match status" value="1"/>
</dbReference>
<evidence type="ECO:0000256" key="15">
    <source>
        <dbReference type="ARBA" id="ARBA00023288"/>
    </source>
</evidence>
<dbReference type="GO" id="GO:0016015">
    <property type="term" value="F:morphogen activity"/>
    <property type="evidence" value="ECO:0007669"/>
    <property type="project" value="UniProtKB-KW"/>
</dbReference>
<keyword evidence="9 19" id="KW-0732">Signal</keyword>
<comment type="function">
    <molecule>Protein hedgehog N-product</molecule>
    <text evidence="19">The dually lipidated hedgehog protein N-product is a morphogen which is essential for a variety of patterning events during development.</text>
</comment>
<dbReference type="SMART" id="SM00305">
    <property type="entry name" value="HintC"/>
    <property type="match status" value="1"/>
</dbReference>
<sequence>MLLLLLGSGPSWACGPSRSGQRVRTGRKLSPLVFNQQVPNAAENTLGASGLAEGRIVRNDSRFSELVPNYNPDIIFRDDEGTGVDRLMTTRLNEKVNTLAITVMNQWPGVKLRVTEAWEEDGFNNRDTLHYEGRAVDITTSDRERSKLGMLARLAVEAGFDWVNYESKSHIHCSVKSEKSHSKGGGCFTANTAVQTSDGRQVPLSELQVGQKILTVDTQTGQTQYSEVLLWLDRNPEEMRYFVEITTKGGRRLAVTPTHLLLMRRANETLAVYAGNVQQGDELLGLDSSGDGTLASDVVEFVGSRKQRGVYAPLTATGTLVVNGVGASCYAVINSQPVAHMAFAPYRLINNAGHAIRALLSSLTGSVARTAPAPQVGVHWYASTLYWVAQRVLPQGLSSQGTIYLRRSKTEFTAAQFPALRGYQKLTSKSYCACSLEAGPSNSKSKYHNKERRGKHMISTLMDVPRPSSLLSKGSLVRVVKNEPLALPIFLQVLNAQVVPVVNSGTFYRLWLFDGTYKTSFGLISYEKYWTSKIDLEMQTGVEKVAIIRVNKIRCQTLDLINRPAIYLDSVNVEDYAVVKDLQAATDLDECFKGELEHFDLTSLNKYSANSIKSEIKPLMSITLKSKEELNQQMNAIVKSNSQLGCLNAVDAQDSDLASQGLVRARLTFMSPLIWKQQGNYRRLTFTTKYFKISGTITQREEQSCDLPKVNEGCLLKNIPVEKENALFERIHFGGPASTESLPEIKYNFMPLHNVRALATDSVCDLIGVLSAPPKKKNFGKDTKKMVLNICDPTCKFDLPVEVWPTALEGLDLNDNPVIAVCGARRTSLTMSYVALRADSMILVNPDWLKECKKLKKWWNKREDDVNYDTFNEVRKILEKNSSIKEFIVPKLTVKNTMESLNFDIRCTLCSEMAYDLAQPTFVCVNCGPIVRVVIENIRTSLQLHDGTNHEWVLVKDQQIRSLLSLPSPLYGEIDNPELYTKVTALKERQIRARIKYAANLKMRYILLEAQYTDEYDSLVE</sequence>
<comment type="catalytic activity">
    <reaction evidence="18">
        <text>glycyl-L-cysteinyl-[protein] + cholesterol + H(+) = [protein]-C-terminal glycyl cholesterol ester + N-terminal L-cysteinyl-[protein]</text>
        <dbReference type="Rhea" id="RHEA:59504"/>
        <dbReference type="Rhea" id="RHEA-COMP:12707"/>
        <dbReference type="Rhea" id="RHEA-COMP:15369"/>
        <dbReference type="Rhea" id="RHEA-COMP:15374"/>
        <dbReference type="ChEBI" id="CHEBI:15378"/>
        <dbReference type="ChEBI" id="CHEBI:16113"/>
        <dbReference type="ChEBI" id="CHEBI:65250"/>
        <dbReference type="ChEBI" id="CHEBI:143135"/>
        <dbReference type="ChEBI" id="CHEBI:143140"/>
    </reaction>
    <physiologicalReaction direction="left-to-right" evidence="18">
        <dbReference type="Rhea" id="RHEA:59505"/>
    </physiologicalReaction>
</comment>
<comment type="function">
    <text evidence="17">The C-terminal part of the hedgehog protein precursor displays an autoproteolysis activity that results in the cleavage of the full-length protein into two parts (N-product and C-product). In addition, the C-terminal part displays a cholesterol transferase activity that results by the covalent attachment of a cholesterol moiety to the C-terminal of the newly generated N-product. Once cleaved, the C-product has no signaling activity and diffuses from the cell.</text>
</comment>
<evidence type="ECO:0000256" key="17">
    <source>
        <dbReference type="ARBA" id="ARBA00045369"/>
    </source>
</evidence>
<comment type="subcellular location">
    <molecule>Sonic hedgehog protein</molecule>
    <subcellularLocation>
        <location evidence="19">Endoplasmic reticulum membrane</location>
    </subcellularLocation>
    <subcellularLocation>
        <location evidence="19">Golgi apparatus membrane</location>
    </subcellularLocation>
</comment>
<dbReference type="SUPFAM" id="SSF55166">
    <property type="entry name" value="Hedgehog/DD-peptidase"/>
    <property type="match status" value="1"/>
</dbReference>
<keyword evidence="11 19" id="KW-0068">Autocatalytic cleavage</keyword>
<keyword evidence="8" id="KW-0479">Metal-binding</keyword>
<dbReference type="OrthoDB" id="5212at2759"/>
<keyword evidence="5 19" id="KW-0645">Protease</keyword>
<keyword evidence="3 19" id="KW-0217">Developmental protein</keyword>
<dbReference type="Pfam" id="PF01085">
    <property type="entry name" value="HH_signal"/>
    <property type="match status" value="1"/>
</dbReference>
<dbReference type="InterPro" id="IPR036844">
    <property type="entry name" value="Hint_dom_sf"/>
</dbReference>
<dbReference type="Gene3D" id="2.40.50.140">
    <property type="entry name" value="Nucleic acid-binding proteins"/>
    <property type="match status" value="2"/>
</dbReference>
<dbReference type="InterPro" id="IPR003586">
    <property type="entry name" value="Hint_dom_C"/>
</dbReference>
<comment type="similarity">
    <text evidence="2 19">Belongs to the hedgehog family.</text>
</comment>
<dbReference type="GO" id="GO:0005886">
    <property type="term" value="C:plasma membrane"/>
    <property type="evidence" value="ECO:0007669"/>
    <property type="project" value="UniProtKB-SubCell"/>
</dbReference>
<comment type="subcellular location">
    <molecule>Protein hedgehog N-product</molecule>
    <subcellularLocation>
        <location evidence="19">Cell membrane</location>
        <topology evidence="19">Lipid-anchor</topology>
    </subcellularLocation>
</comment>
<evidence type="ECO:0000256" key="6">
    <source>
        <dbReference type="ARBA" id="ARBA00022679"/>
    </source>
</evidence>
<dbReference type="GO" id="GO:0001708">
    <property type="term" value="P:cell fate specification"/>
    <property type="evidence" value="ECO:0007669"/>
    <property type="project" value="TreeGrafter"/>
</dbReference>
<keyword evidence="23" id="KW-1185">Reference proteome</keyword>
<dbReference type="InterPro" id="IPR012340">
    <property type="entry name" value="NA-bd_OB-fold"/>
</dbReference>
<evidence type="ECO:0000256" key="3">
    <source>
        <dbReference type="ARBA" id="ARBA00022473"/>
    </source>
</evidence>
<organism evidence="22 23">
    <name type="scientific">Cloeon dipterum</name>
    <dbReference type="NCBI Taxonomy" id="197152"/>
    <lineage>
        <taxon>Eukaryota</taxon>
        <taxon>Metazoa</taxon>
        <taxon>Ecdysozoa</taxon>
        <taxon>Arthropoda</taxon>
        <taxon>Hexapoda</taxon>
        <taxon>Insecta</taxon>
        <taxon>Pterygota</taxon>
        <taxon>Palaeoptera</taxon>
        <taxon>Ephemeroptera</taxon>
        <taxon>Pisciforma</taxon>
        <taxon>Baetidae</taxon>
        <taxon>Cloeon</taxon>
    </lineage>
</organism>
<comment type="subcellular location">
    <subcellularLocation>
        <location evidence="1">Cytoplasm</location>
    </subcellularLocation>
</comment>
<dbReference type="GO" id="GO:0010468">
    <property type="term" value="P:regulation of gene expression"/>
    <property type="evidence" value="ECO:0007669"/>
    <property type="project" value="TreeGrafter"/>
</dbReference>
<dbReference type="Gene3D" id="3.30.1380.10">
    <property type="match status" value="1"/>
</dbReference>
<reference evidence="22 23" key="1">
    <citation type="submission" date="2020-04" db="EMBL/GenBank/DDBJ databases">
        <authorList>
            <person name="Alioto T."/>
            <person name="Alioto T."/>
            <person name="Gomez Garrido J."/>
        </authorList>
    </citation>
    <scope>NUCLEOTIDE SEQUENCE [LARGE SCALE GENOMIC DNA]</scope>
</reference>
<dbReference type="PROSITE" id="PS50817">
    <property type="entry name" value="INTEIN_N_TER"/>
    <property type="match status" value="1"/>
</dbReference>
<dbReference type="FunFam" id="2.170.16.10:FF:000001">
    <property type="entry name" value="Indian hedgehog"/>
    <property type="match status" value="1"/>
</dbReference>
<dbReference type="GO" id="GO:0005615">
    <property type="term" value="C:extracellular space"/>
    <property type="evidence" value="ECO:0007669"/>
    <property type="project" value="TreeGrafter"/>
</dbReference>
<evidence type="ECO:0000256" key="13">
    <source>
        <dbReference type="ARBA" id="ARBA00023136"/>
    </source>
</evidence>
<protein>
    <recommendedName>
        <fullName evidence="19">Hedgehog protein</fullName>
    </recommendedName>
</protein>
<evidence type="ECO:0000256" key="19">
    <source>
        <dbReference type="RuleBase" id="RU280812"/>
    </source>
</evidence>
<dbReference type="GO" id="GO:0005509">
    <property type="term" value="F:calcium ion binding"/>
    <property type="evidence" value="ECO:0007669"/>
    <property type="project" value="TreeGrafter"/>
</dbReference>
<dbReference type="Pfam" id="PF01079">
    <property type="entry name" value="Hint"/>
    <property type="match status" value="1"/>
</dbReference>
<evidence type="ECO:0000256" key="5">
    <source>
        <dbReference type="ARBA" id="ARBA00022670"/>
    </source>
</evidence>
<dbReference type="GO" id="GO:0007224">
    <property type="term" value="P:smoothened signaling pathway"/>
    <property type="evidence" value="ECO:0007669"/>
    <property type="project" value="TreeGrafter"/>
</dbReference>
<proteinExistence type="inferred from homology"/>
<dbReference type="InterPro" id="IPR003587">
    <property type="entry name" value="Hint_dom_N"/>
</dbReference>
<evidence type="ECO:0000256" key="18">
    <source>
        <dbReference type="ARBA" id="ARBA00048589"/>
    </source>
</evidence>
<keyword evidence="7" id="KW-0709">Segmentation polarity protein</keyword>
<dbReference type="InterPro" id="IPR009045">
    <property type="entry name" value="Zn_M74/Hedgehog-like"/>
</dbReference>
<feature type="domain" description="Hint" evidence="20">
    <location>
        <begin position="291"/>
        <end position="335"/>
    </location>
</feature>
<comment type="function">
    <molecule>Protein hedgehog</molecule>
    <text evidence="19">The C-terminal part of the hedgehog protein precursor displays an autoproteolysis activity that results in the cleavage of the full-length protein into two parts (N-product and C-product). In addition, the C-terminal part displays a cholesterol transferase activity that results by the covalent attachment of a cholesterol moiety to the C-terminal of the newly generated N-product.</text>
</comment>
<dbReference type="GO" id="GO:0007267">
    <property type="term" value="P:cell-cell signaling"/>
    <property type="evidence" value="ECO:0007669"/>
    <property type="project" value="InterPro"/>
</dbReference>
<dbReference type="EMBL" id="CADEPI010000020">
    <property type="protein sequence ID" value="CAB3365319.1"/>
    <property type="molecule type" value="Genomic_DNA"/>
</dbReference>
<keyword evidence="10 19" id="KW-0378">Hydrolase</keyword>
<dbReference type="PANTHER" id="PTHR11889:SF31">
    <property type="entry name" value="PROTEIN HEDGEHOG"/>
    <property type="match status" value="1"/>
</dbReference>
<dbReference type="SUPFAM" id="SSF50249">
    <property type="entry name" value="Nucleic acid-binding proteins"/>
    <property type="match status" value="1"/>
</dbReference>
<dbReference type="Gene3D" id="2.170.16.10">
    <property type="entry name" value="Hedgehog/Intein (Hint) domain"/>
    <property type="match status" value="1"/>
</dbReference>
<evidence type="ECO:0000256" key="4">
    <source>
        <dbReference type="ARBA" id="ARBA00022475"/>
    </source>
</evidence>
<dbReference type="GO" id="GO:0016539">
    <property type="term" value="P:intein-mediated protein splicing"/>
    <property type="evidence" value="ECO:0007669"/>
    <property type="project" value="InterPro"/>
</dbReference>
<accession>A0A8S1CJ81</accession>
<dbReference type="InterPro" id="IPR001657">
    <property type="entry name" value="Hedgehog"/>
</dbReference>
<dbReference type="NCBIfam" id="TIGR01445">
    <property type="entry name" value="intein_Nterm"/>
    <property type="match status" value="1"/>
</dbReference>
<keyword evidence="6" id="KW-0808">Transferase</keyword>
<evidence type="ECO:0000256" key="11">
    <source>
        <dbReference type="ARBA" id="ARBA00022813"/>
    </source>
</evidence>